<keyword evidence="2" id="KW-1185">Reference proteome</keyword>
<reference evidence="1 2" key="1">
    <citation type="submission" date="2016-10" db="EMBL/GenBank/DDBJ databases">
        <title>The genome sequence of Colletotrichum fioriniae PJ7.</title>
        <authorList>
            <person name="Baroncelli R."/>
        </authorList>
    </citation>
    <scope>NUCLEOTIDE SEQUENCE [LARGE SCALE GENOMIC DNA]</scope>
    <source>
        <strain evidence="1 2">Tom-12</strain>
    </source>
</reference>
<dbReference type="GeneID" id="85407194"/>
<dbReference type="RefSeq" id="XP_060382458.1">
    <property type="nucleotide sequence ID" value="XM_060522956.1"/>
</dbReference>
<protein>
    <submittedName>
        <fullName evidence="1">Uncharacterized protein</fullName>
    </submittedName>
</protein>
<sequence length="40" mass="4480">MEGETRCSCDTSSLCNFFLPFVCHVAHESPTIFQDCSHEA</sequence>
<evidence type="ECO:0000313" key="2">
    <source>
        <dbReference type="Proteomes" id="UP001227543"/>
    </source>
</evidence>
<gene>
    <name evidence="1" type="ORF">CTAM01_06931</name>
</gene>
<accession>A0ABQ9RB50</accession>
<comment type="caution">
    <text evidence="1">The sequence shown here is derived from an EMBL/GenBank/DDBJ whole genome shotgun (WGS) entry which is preliminary data.</text>
</comment>
<dbReference type="Proteomes" id="UP001227543">
    <property type="component" value="Unassembled WGS sequence"/>
</dbReference>
<organism evidence="1 2">
    <name type="scientific">Colletotrichum tamarilloi</name>
    <dbReference type="NCBI Taxonomy" id="1209934"/>
    <lineage>
        <taxon>Eukaryota</taxon>
        <taxon>Fungi</taxon>
        <taxon>Dikarya</taxon>
        <taxon>Ascomycota</taxon>
        <taxon>Pezizomycotina</taxon>
        <taxon>Sordariomycetes</taxon>
        <taxon>Hypocreomycetidae</taxon>
        <taxon>Glomerellales</taxon>
        <taxon>Glomerellaceae</taxon>
        <taxon>Colletotrichum</taxon>
        <taxon>Colletotrichum acutatum species complex</taxon>
    </lineage>
</organism>
<evidence type="ECO:0000313" key="1">
    <source>
        <dbReference type="EMBL" id="KAK1499737.1"/>
    </source>
</evidence>
<name>A0ABQ9RB50_9PEZI</name>
<proteinExistence type="predicted"/>
<dbReference type="EMBL" id="MLFU01000020">
    <property type="protein sequence ID" value="KAK1499737.1"/>
    <property type="molecule type" value="Genomic_DNA"/>
</dbReference>